<accession>A0A5N6Z5T8</accession>
<organism evidence="2 3">
    <name type="scientific">Aspergillus coremiiformis</name>
    <dbReference type="NCBI Taxonomy" id="138285"/>
    <lineage>
        <taxon>Eukaryota</taxon>
        <taxon>Fungi</taxon>
        <taxon>Dikarya</taxon>
        <taxon>Ascomycota</taxon>
        <taxon>Pezizomycotina</taxon>
        <taxon>Eurotiomycetes</taxon>
        <taxon>Eurotiomycetidae</taxon>
        <taxon>Eurotiales</taxon>
        <taxon>Aspergillaceae</taxon>
        <taxon>Aspergillus</taxon>
        <taxon>Aspergillus subgen. Circumdati</taxon>
    </lineage>
</organism>
<reference evidence="3" key="1">
    <citation type="submission" date="2019-04" db="EMBL/GenBank/DDBJ databases">
        <title>Friends and foes A comparative genomics studyof 23 Aspergillus species from section Flavi.</title>
        <authorList>
            <consortium name="DOE Joint Genome Institute"/>
            <person name="Kjaerbolling I."/>
            <person name="Vesth T."/>
            <person name="Frisvad J.C."/>
            <person name="Nybo J.L."/>
            <person name="Theobald S."/>
            <person name="Kildgaard S."/>
            <person name="Isbrandt T."/>
            <person name="Kuo A."/>
            <person name="Sato A."/>
            <person name="Lyhne E.K."/>
            <person name="Kogle M.E."/>
            <person name="Wiebenga A."/>
            <person name="Kun R.S."/>
            <person name="Lubbers R.J."/>
            <person name="Makela M.R."/>
            <person name="Barry K."/>
            <person name="Chovatia M."/>
            <person name="Clum A."/>
            <person name="Daum C."/>
            <person name="Haridas S."/>
            <person name="He G."/>
            <person name="LaButti K."/>
            <person name="Lipzen A."/>
            <person name="Mondo S."/>
            <person name="Riley R."/>
            <person name="Salamov A."/>
            <person name="Simmons B.A."/>
            <person name="Magnuson J.K."/>
            <person name="Henrissat B."/>
            <person name="Mortensen U.H."/>
            <person name="Larsen T.O."/>
            <person name="Devries R.P."/>
            <person name="Grigoriev I.V."/>
            <person name="Machida M."/>
            <person name="Baker S.E."/>
            <person name="Andersen M.R."/>
        </authorList>
    </citation>
    <scope>NUCLEOTIDE SEQUENCE [LARGE SCALE GENOMIC DNA]</scope>
    <source>
        <strain evidence="3">CBS 553.77</strain>
    </source>
</reference>
<keyword evidence="3" id="KW-1185">Reference proteome</keyword>
<name>A0A5N6Z5T8_9EURO</name>
<dbReference type="AlphaFoldDB" id="A0A5N6Z5T8"/>
<dbReference type="OrthoDB" id="4475425at2759"/>
<gene>
    <name evidence="2" type="ORF">BDV28DRAFT_149400</name>
</gene>
<evidence type="ECO:0000313" key="2">
    <source>
        <dbReference type="EMBL" id="KAE8352039.1"/>
    </source>
</evidence>
<dbReference type="Proteomes" id="UP000327118">
    <property type="component" value="Unassembled WGS sequence"/>
</dbReference>
<evidence type="ECO:0000313" key="3">
    <source>
        <dbReference type="Proteomes" id="UP000327118"/>
    </source>
</evidence>
<feature type="region of interest" description="Disordered" evidence="1">
    <location>
        <begin position="1"/>
        <end position="30"/>
    </location>
</feature>
<protein>
    <submittedName>
        <fullName evidence="2">Uncharacterized protein</fullName>
    </submittedName>
</protein>
<evidence type="ECO:0000256" key="1">
    <source>
        <dbReference type="SAM" id="MobiDB-lite"/>
    </source>
</evidence>
<proteinExistence type="predicted"/>
<sequence>MNDSTTNLSNITDSSTNSAAKEEQNVSTPTLTSLTDHVDKMSFEALDGAIATMSDLVPGLVVSISSNGERLIAHDDYEGTAELDQLGEMYLDCAKRCPEAQLALEARLLHVSLADSISSLYKVSDWTLEEGLRSGEVTAHPDGSGYKTSTHSRVLKEVGRESALLFKPDDYKALWPGESPTSMCDICENGVQYSLWKASKQQVEEAIACQKT</sequence>
<dbReference type="EMBL" id="ML739144">
    <property type="protein sequence ID" value="KAE8352039.1"/>
    <property type="molecule type" value="Genomic_DNA"/>
</dbReference>